<evidence type="ECO:0000256" key="1">
    <source>
        <dbReference type="ARBA" id="ARBA00004496"/>
    </source>
</evidence>
<dbReference type="SMART" id="SM00233">
    <property type="entry name" value="PH"/>
    <property type="match status" value="1"/>
</dbReference>
<dbReference type="InterPro" id="IPR055251">
    <property type="entry name" value="SOS1_NGEF_PH"/>
</dbReference>
<organism evidence="6 7">
    <name type="scientific">Aplysia californica</name>
    <name type="common">California sea hare</name>
    <dbReference type="NCBI Taxonomy" id="6500"/>
    <lineage>
        <taxon>Eukaryota</taxon>
        <taxon>Metazoa</taxon>
        <taxon>Spiralia</taxon>
        <taxon>Lophotrochozoa</taxon>
        <taxon>Mollusca</taxon>
        <taxon>Gastropoda</taxon>
        <taxon>Heterobranchia</taxon>
        <taxon>Euthyneura</taxon>
        <taxon>Tectipleura</taxon>
        <taxon>Aplysiida</taxon>
        <taxon>Aplysioidea</taxon>
        <taxon>Aplysiidae</taxon>
        <taxon>Aplysia</taxon>
    </lineage>
</organism>
<reference evidence="7" key="1">
    <citation type="submission" date="2025-08" db="UniProtKB">
        <authorList>
            <consortium name="RefSeq"/>
        </authorList>
    </citation>
    <scope>IDENTIFICATION</scope>
</reference>
<dbReference type="InterPro" id="IPR051480">
    <property type="entry name" value="Endocytic_GEF_Adapter"/>
</dbReference>
<dbReference type="InterPro" id="IPR001849">
    <property type="entry name" value="PH_domain"/>
</dbReference>
<evidence type="ECO:0000313" key="7">
    <source>
        <dbReference type="RefSeq" id="XP_012943663.1"/>
    </source>
</evidence>
<evidence type="ECO:0000259" key="4">
    <source>
        <dbReference type="PROSITE" id="PS50003"/>
    </source>
</evidence>
<proteinExistence type="predicted"/>
<dbReference type="InterPro" id="IPR000219">
    <property type="entry name" value="DH_dom"/>
</dbReference>
<dbReference type="SUPFAM" id="SSF48065">
    <property type="entry name" value="DBL homology domain (DH-domain)"/>
    <property type="match status" value="1"/>
</dbReference>
<dbReference type="RefSeq" id="XP_012943663.1">
    <property type="nucleotide sequence ID" value="XM_013088209.2"/>
</dbReference>
<feature type="domain" description="DH" evidence="5">
    <location>
        <begin position="121"/>
        <end position="263"/>
    </location>
</feature>
<dbReference type="PANTHER" id="PTHR46006">
    <property type="entry name" value="RHO GUANINE NUCLEOTIDE EXCHANGE FACTOR AT 64C, ISOFORM A"/>
    <property type="match status" value="1"/>
</dbReference>
<dbReference type="GeneID" id="101858131"/>
<dbReference type="PROSITE" id="PS50010">
    <property type="entry name" value="DH_2"/>
    <property type="match status" value="1"/>
</dbReference>
<dbReference type="InterPro" id="IPR035899">
    <property type="entry name" value="DBL_dom_sf"/>
</dbReference>
<dbReference type="Pfam" id="PF22697">
    <property type="entry name" value="SOS1_NGEF_PH"/>
    <property type="match status" value="1"/>
</dbReference>
<keyword evidence="2" id="KW-0963">Cytoplasm</keyword>
<comment type="subcellular location">
    <subcellularLocation>
        <location evidence="1">Cytoplasm</location>
    </subcellularLocation>
</comment>
<keyword evidence="6" id="KW-1185">Reference proteome</keyword>
<evidence type="ECO:0000259" key="5">
    <source>
        <dbReference type="PROSITE" id="PS50010"/>
    </source>
</evidence>
<dbReference type="InterPro" id="IPR011993">
    <property type="entry name" value="PH-like_dom_sf"/>
</dbReference>
<gene>
    <name evidence="7" type="primary">LOC101858131</name>
</gene>
<dbReference type="Gene3D" id="1.20.900.10">
    <property type="entry name" value="Dbl homology (DH) domain"/>
    <property type="match status" value="1"/>
</dbReference>
<accession>A0ABM1A9Y9</accession>
<dbReference type="Proteomes" id="UP000694888">
    <property type="component" value="Unplaced"/>
</dbReference>
<protein>
    <submittedName>
        <fullName evidence="7">Rho guanine nucleotide exchange factor 3</fullName>
    </submittedName>
</protein>
<evidence type="ECO:0000313" key="6">
    <source>
        <dbReference type="Proteomes" id="UP000694888"/>
    </source>
</evidence>
<sequence>MRGILLFREKRRVMAVGDGAAADREVARLVSQCDFYVDLNPKKRRSSHHGGEGCCGGGGIGVGVGEVVEVSSPEEDVENQEVVEEGSGGHTTCGGAGGHRGLRVRFLSMRQKKSKRSLLRVSASLANLISPSRGRNVNLSSRLQELRRPDGTTHQIGSQVRDWSKSLRVYVEYCANQIKAKAIFDEKKNEPAIDDFFQRCLASPFSRKLDLWTLLDGARGRFVKYPLLVRSIQKYTPSDSDDSIHLEKSVHQLEEIIKEADHKTGQAKCEHSKSSLHYLFDDQKVAQIQESSALLCSGCMKNNKSTKLYVFLFDKVVVISRSTNQSGRQMYQVYRQPIPTSELLVEDLPDGEVKIGSFRNAFGQGSQTAKNLIRLSFVESDKGQSHTLIANDEHDKRQWMQAFAKVTNNIVVLPESKSKEKQQQLSSTSNSS</sequence>
<name>A0ABM1A9Y9_APLCA</name>
<dbReference type="Gene3D" id="2.30.29.30">
    <property type="entry name" value="Pleckstrin-homology domain (PH domain)/Phosphotyrosine-binding domain (PTB)"/>
    <property type="match status" value="1"/>
</dbReference>
<dbReference type="SUPFAM" id="SSF50729">
    <property type="entry name" value="PH domain-like"/>
    <property type="match status" value="1"/>
</dbReference>
<feature type="compositionally biased region" description="Acidic residues" evidence="3">
    <location>
        <begin position="73"/>
        <end position="84"/>
    </location>
</feature>
<feature type="region of interest" description="Disordered" evidence="3">
    <location>
        <begin position="73"/>
        <end position="94"/>
    </location>
</feature>
<dbReference type="PROSITE" id="PS50003">
    <property type="entry name" value="PH_DOMAIN"/>
    <property type="match status" value="1"/>
</dbReference>
<dbReference type="PANTHER" id="PTHR46006:SF8">
    <property type="entry name" value="DH DOMAIN-CONTAINING PROTEIN"/>
    <property type="match status" value="1"/>
</dbReference>
<evidence type="ECO:0000256" key="3">
    <source>
        <dbReference type="SAM" id="MobiDB-lite"/>
    </source>
</evidence>
<dbReference type="Pfam" id="PF00621">
    <property type="entry name" value="RhoGEF"/>
    <property type="match status" value="1"/>
</dbReference>
<dbReference type="SMART" id="SM00325">
    <property type="entry name" value="RhoGEF"/>
    <property type="match status" value="1"/>
</dbReference>
<feature type="domain" description="PH" evidence="4">
    <location>
        <begin position="287"/>
        <end position="408"/>
    </location>
</feature>
<evidence type="ECO:0000256" key="2">
    <source>
        <dbReference type="ARBA" id="ARBA00022490"/>
    </source>
</evidence>